<comment type="caution">
    <text evidence="2">The sequence shown here is derived from an EMBL/GenBank/DDBJ whole genome shotgun (WGS) entry which is preliminary data.</text>
</comment>
<proteinExistence type="predicted"/>
<evidence type="ECO:0008006" key="4">
    <source>
        <dbReference type="Google" id="ProtNLM"/>
    </source>
</evidence>
<dbReference type="Proteomes" id="UP001589532">
    <property type="component" value="Unassembled WGS sequence"/>
</dbReference>
<reference evidence="2 3" key="1">
    <citation type="submission" date="2024-09" db="EMBL/GenBank/DDBJ databases">
        <authorList>
            <person name="Sun Q."/>
            <person name="Mori K."/>
        </authorList>
    </citation>
    <scope>NUCLEOTIDE SEQUENCE [LARGE SCALE GENOMIC DNA]</scope>
    <source>
        <strain evidence="2 3">JCM 3143</strain>
    </source>
</reference>
<evidence type="ECO:0000313" key="3">
    <source>
        <dbReference type="Proteomes" id="UP001589532"/>
    </source>
</evidence>
<keyword evidence="1" id="KW-0812">Transmembrane</keyword>
<name>A0ABV5SBZ0_9ACTN</name>
<feature type="transmembrane region" description="Helical" evidence="1">
    <location>
        <begin position="21"/>
        <end position="48"/>
    </location>
</feature>
<dbReference type="RefSeq" id="WP_344985952.1">
    <property type="nucleotide sequence ID" value="NZ_BAAAXV010000001.1"/>
</dbReference>
<keyword evidence="1" id="KW-1133">Transmembrane helix</keyword>
<feature type="transmembrane region" description="Helical" evidence="1">
    <location>
        <begin position="60"/>
        <end position="80"/>
    </location>
</feature>
<evidence type="ECO:0000313" key="2">
    <source>
        <dbReference type="EMBL" id="MFB9629147.1"/>
    </source>
</evidence>
<sequence length="109" mass="11152">MRTLLVERIRLLQLSLQDRKAVAGLVLVHAGGALAPAAAALSTGWLVAALTGSASGREPATAIVWPLVAMAALLAVTEVLEALGGALEQFVAGRVDALATRSRTGAWRG</sequence>
<protein>
    <recommendedName>
        <fullName evidence="4">ABC transporter ATP-binding protein</fullName>
    </recommendedName>
</protein>
<organism evidence="2 3">
    <name type="scientific">Nonomuraea helvata</name>
    <dbReference type="NCBI Taxonomy" id="37484"/>
    <lineage>
        <taxon>Bacteria</taxon>
        <taxon>Bacillati</taxon>
        <taxon>Actinomycetota</taxon>
        <taxon>Actinomycetes</taxon>
        <taxon>Streptosporangiales</taxon>
        <taxon>Streptosporangiaceae</taxon>
        <taxon>Nonomuraea</taxon>
    </lineage>
</organism>
<gene>
    <name evidence="2" type="ORF">ACFFSA_39245</name>
</gene>
<evidence type="ECO:0000256" key="1">
    <source>
        <dbReference type="SAM" id="Phobius"/>
    </source>
</evidence>
<dbReference type="EMBL" id="JBHMBW010000054">
    <property type="protein sequence ID" value="MFB9629147.1"/>
    <property type="molecule type" value="Genomic_DNA"/>
</dbReference>
<keyword evidence="1" id="KW-0472">Membrane</keyword>
<keyword evidence="3" id="KW-1185">Reference proteome</keyword>
<accession>A0ABV5SBZ0</accession>